<dbReference type="InterPro" id="IPR006721">
    <property type="entry name" value="ATP_synth_F1_esu_mt"/>
</dbReference>
<protein>
    <recommendedName>
        <fullName evidence="4">Mitochondrial ATP synthase epsilon chain domain-containing protein</fullName>
    </recommendedName>
</protein>
<reference evidence="3" key="1">
    <citation type="submission" date="2024-06" db="EMBL/GenBank/DDBJ databases">
        <title>Draft Genome Sequences of Epichloe bromicola Strains Isolated from Elymus ciliaris.</title>
        <authorList>
            <consortium name="Epichloe bromicola genome sequencing consortium"/>
            <person name="Miura A."/>
            <person name="Imano S."/>
            <person name="Ashida A."/>
            <person name="Sato I."/>
            <person name="Chiba S."/>
            <person name="Tanaka A."/>
            <person name="Camagna M."/>
            <person name="Takemoto D."/>
        </authorList>
    </citation>
    <scope>NUCLEOTIDE SEQUENCE [LARGE SCALE GENOMIC DNA]</scope>
    <source>
        <strain evidence="3">DP</strain>
    </source>
</reference>
<evidence type="ECO:0008006" key="4">
    <source>
        <dbReference type="Google" id="ProtNLM"/>
    </source>
</evidence>
<proteinExistence type="inferred from homology"/>
<sequence length="103" mass="11528">MINFWPRFGLPFNPSPIPHLIQRQLLNTAEMPAAWKAAGLTYNRYLAIAARAVRRSLKEDKRIVAERRGEMDLRFAKWSNGKQGEVKELGAANTAAMAESASS</sequence>
<dbReference type="PANTHER" id="PTHR12448">
    <property type="entry name" value="ATP SYNTHASE EPSILON CHAIN, MITOCHONDRIAL"/>
    <property type="match status" value="1"/>
</dbReference>
<dbReference type="PANTHER" id="PTHR12448:SF0">
    <property type="entry name" value="ATP SYNTHASE SUBUNIT EPSILON, MITOCHONDRIAL"/>
    <property type="match status" value="1"/>
</dbReference>
<comment type="similarity">
    <text evidence="1">Belongs to the eukaryotic ATPase epsilon family.</text>
</comment>
<dbReference type="Gene3D" id="1.10.1620.20">
    <property type="entry name" value="ATP synthase, F1 complex, epsilon subunit superfamily, mitochondrial"/>
    <property type="match status" value="1"/>
</dbReference>
<evidence type="ECO:0000313" key="3">
    <source>
        <dbReference type="Proteomes" id="UP001562357"/>
    </source>
</evidence>
<gene>
    <name evidence="2" type="primary">g4315</name>
    <name evidence="2" type="ORF">EsDP_00004315</name>
</gene>
<keyword evidence="3" id="KW-1185">Reference proteome</keyword>
<evidence type="ECO:0000256" key="1">
    <source>
        <dbReference type="ARBA" id="ARBA00009502"/>
    </source>
</evidence>
<accession>A0ABQ0CRE3</accession>
<evidence type="ECO:0000313" key="2">
    <source>
        <dbReference type="EMBL" id="GAB0135996.1"/>
    </source>
</evidence>
<dbReference type="SUPFAM" id="SSF48690">
    <property type="entry name" value="Epsilon subunit of mitochondrial F1F0-ATP synthase"/>
    <property type="match status" value="1"/>
</dbReference>
<comment type="caution">
    <text evidence="2">The sequence shown here is derived from an EMBL/GenBank/DDBJ whole genome shotgun (WGS) entry which is preliminary data.</text>
</comment>
<name>A0ABQ0CRE3_9HYPO</name>
<dbReference type="Proteomes" id="UP001562357">
    <property type="component" value="Unassembled WGS sequence"/>
</dbReference>
<dbReference type="EMBL" id="BAAFGZ010000162">
    <property type="protein sequence ID" value="GAB0135996.1"/>
    <property type="molecule type" value="Genomic_DNA"/>
</dbReference>
<dbReference type="Pfam" id="PF04627">
    <property type="entry name" value="ATP-synt_Eps"/>
    <property type="match status" value="1"/>
</dbReference>
<organism evidence="2 3">
    <name type="scientific">Epichloe bromicola</name>
    <dbReference type="NCBI Taxonomy" id="79588"/>
    <lineage>
        <taxon>Eukaryota</taxon>
        <taxon>Fungi</taxon>
        <taxon>Dikarya</taxon>
        <taxon>Ascomycota</taxon>
        <taxon>Pezizomycotina</taxon>
        <taxon>Sordariomycetes</taxon>
        <taxon>Hypocreomycetidae</taxon>
        <taxon>Hypocreales</taxon>
        <taxon>Clavicipitaceae</taxon>
        <taxon>Epichloe</taxon>
    </lineage>
</organism>
<dbReference type="CDD" id="cd12153">
    <property type="entry name" value="F1-ATPase_epsilon"/>
    <property type="match status" value="1"/>
</dbReference>
<dbReference type="InterPro" id="IPR036742">
    <property type="entry name" value="ATP_synth_F1_esu_sf_mt"/>
</dbReference>